<accession>A0A2V5K6H6</accession>
<dbReference type="Proteomes" id="UP000247476">
    <property type="component" value="Unassembled WGS sequence"/>
</dbReference>
<sequence length="238" mass="28456">MRMRTGKLTAMMLVRNEADRYLTQTLDDLNRYVDAFVIVDDASTDRTVEICASYDKVEKLIALKEHGFHNEVQLRKLCWRETTATDAEWILALDADEIFEERMKTEIDGLLRREDVDAWAFPLYDFWGSTEYYRSDRLWRAHEHHGVFLLRNKPFEEQWRETPVHCGRIPSNVMQTFRVEKSDIRLKHYGWANRNEHAAKFERYMKADGEGKYGSLEQYYSILDPNPNLVKWEERHVR</sequence>
<dbReference type="PANTHER" id="PTHR43630:SF2">
    <property type="entry name" value="GLYCOSYLTRANSFERASE"/>
    <property type="match status" value="1"/>
</dbReference>
<evidence type="ECO:0000313" key="2">
    <source>
        <dbReference type="EMBL" id="PYI53564.1"/>
    </source>
</evidence>
<dbReference type="Pfam" id="PF00535">
    <property type="entry name" value="Glycos_transf_2"/>
    <property type="match status" value="1"/>
</dbReference>
<dbReference type="AlphaFoldDB" id="A0A2V5K6H6"/>
<feature type="domain" description="Glycosyltransferase 2-like" evidence="1">
    <location>
        <begin position="12"/>
        <end position="148"/>
    </location>
</feature>
<name>A0A2V5K6H6_9BACL</name>
<dbReference type="InterPro" id="IPR029044">
    <property type="entry name" value="Nucleotide-diphossugar_trans"/>
</dbReference>
<dbReference type="InterPro" id="IPR001173">
    <property type="entry name" value="Glyco_trans_2-like"/>
</dbReference>
<dbReference type="Gene3D" id="3.90.550.10">
    <property type="entry name" value="Spore Coat Polysaccharide Biosynthesis Protein SpsA, Chain A"/>
    <property type="match status" value="1"/>
</dbReference>
<keyword evidence="2" id="KW-0808">Transferase</keyword>
<evidence type="ECO:0000313" key="3">
    <source>
        <dbReference type="Proteomes" id="UP000247476"/>
    </source>
</evidence>
<comment type="caution">
    <text evidence="2">The sequence shown here is derived from an EMBL/GenBank/DDBJ whole genome shotgun (WGS) entry which is preliminary data.</text>
</comment>
<gene>
    <name evidence="2" type="ORF">DLM86_17545</name>
</gene>
<protein>
    <submittedName>
        <fullName evidence="2">Glycosyl transferase family 2</fullName>
    </submittedName>
</protein>
<dbReference type="GO" id="GO:0016740">
    <property type="term" value="F:transferase activity"/>
    <property type="evidence" value="ECO:0007669"/>
    <property type="project" value="UniProtKB-KW"/>
</dbReference>
<organism evidence="2 3">
    <name type="scientific">Paenibacillus flagellatus</name>
    <dbReference type="NCBI Taxonomy" id="2211139"/>
    <lineage>
        <taxon>Bacteria</taxon>
        <taxon>Bacillati</taxon>
        <taxon>Bacillota</taxon>
        <taxon>Bacilli</taxon>
        <taxon>Bacillales</taxon>
        <taxon>Paenibacillaceae</taxon>
        <taxon>Paenibacillus</taxon>
    </lineage>
</organism>
<dbReference type="EMBL" id="QJVJ01000007">
    <property type="protein sequence ID" value="PYI53564.1"/>
    <property type="molecule type" value="Genomic_DNA"/>
</dbReference>
<reference evidence="2 3" key="1">
    <citation type="submission" date="2018-05" db="EMBL/GenBank/DDBJ databases">
        <title>Paenibacillus flagellatus sp. nov., isolated from selenium mineral soil.</title>
        <authorList>
            <person name="Dai X."/>
        </authorList>
    </citation>
    <scope>NUCLEOTIDE SEQUENCE [LARGE SCALE GENOMIC DNA]</scope>
    <source>
        <strain evidence="2 3">DXL2</strain>
    </source>
</reference>
<proteinExistence type="predicted"/>
<dbReference type="PANTHER" id="PTHR43630">
    <property type="entry name" value="POLY-BETA-1,6-N-ACETYL-D-GLUCOSAMINE SYNTHASE"/>
    <property type="match status" value="1"/>
</dbReference>
<keyword evidence="3" id="KW-1185">Reference proteome</keyword>
<evidence type="ECO:0000259" key="1">
    <source>
        <dbReference type="Pfam" id="PF00535"/>
    </source>
</evidence>
<dbReference type="SUPFAM" id="SSF53448">
    <property type="entry name" value="Nucleotide-diphospho-sugar transferases"/>
    <property type="match status" value="1"/>
</dbReference>